<dbReference type="Proteomes" id="UP001165121">
    <property type="component" value="Unassembled WGS sequence"/>
</dbReference>
<dbReference type="EMBL" id="BSXT01002005">
    <property type="protein sequence ID" value="GMF46670.1"/>
    <property type="molecule type" value="Genomic_DNA"/>
</dbReference>
<name>A0A9W6XTM9_9STRA</name>
<gene>
    <name evidence="1" type="ORF">Pfra01_001727700</name>
</gene>
<evidence type="ECO:0000313" key="2">
    <source>
        <dbReference type="Proteomes" id="UP001165121"/>
    </source>
</evidence>
<protein>
    <submittedName>
        <fullName evidence="1">Unnamed protein product</fullName>
    </submittedName>
</protein>
<comment type="caution">
    <text evidence="1">The sequence shown here is derived from an EMBL/GenBank/DDBJ whole genome shotgun (WGS) entry which is preliminary data.</text>
</comment>
<organism evidence="1 2">
    <name type="scientific">Phytophthora fragariaefolia</name>
    <dbReference type="NCBI Taxonomy" id="1490495"/>
    <lineage>
        <taxon>Eukaryota</taxon>
        <taxon>Sar</taxon>
        <taxon>Stramenopiles</taxon>
        <taxon>Oomycota</taxon>
        <taxon>Peronosporomycetes</taxon>
        <taxon>Peronosporales</taxon>
        <taxon>Peronosporaceae</taxon>
        <taxon>Phytophthora</taxon>
    </lineage>
</organism>
<accession>A0A9W6XTM9</accession>
<proteinExistence type="predicted"/>
<evidence type="ECO:0000313" key="1">
    <source>
        <dbReference type="EMBL" id="GMF46670.1"/>
    </source>
</evidence>
<keyword evidence="2" id="KW-1185">Reference proteome</keyword>
<reference evidence="1" key="1">
    <citation type="submission" date="2023-04" db="EMBL/GenBank/DDBJ databases">
        <title>Phytophthora fragariaefolia NBRC 109709.</title>
        <authorList>
            <person name="Ichikawa N."/>
            <person name="Sato H."/>
            <person name="Tonouchi N."/>
        </authorList>
    </citation>
    <scope>NUCLEOTIDE SEQUENCE</scope>
    <source>
        <strain evidence="1">NBRC 109709</strain>
    </source>
</reference>
<sequence length="120" mass="13638">MEVQGITKGKTTTTCRASSKITLGWKRVFVFELWIMNHNAGVDVVTDFMIPAGVRLDLFQANAKLPDEVMIPLIKTMSMLDEPVRQNQWQSQVEIGWSSGYGEINHQRQLTSYEYDGLIS</sequence>
<dbReference type="AlphaFoldDB" id="A0A9W6XTM9"/>